<proteinExistence type="predicted"/>
<protein>
    <recommendedName>
        <fullName evidence="2">Helitron helicase-like domain-containing protein</fullName>
    </recommendedName>
</protein>
<dbReference type="Proteomes" id="UP000077266">
    <property type="component" value="Unassembled WGS sequence"/>
</dbReference>
<organism evidence="3 4">
    <name type="scientific">Exidia glandulosa HHB12029</name>
    <dbReference type="NCBI Taxonomy" id="1314781"/>
    <lineage>
        <taxon>Eukaryota</taxon>
        <taxon>Fungi</taxon>
        <taxon>Dikarya</taxon>
        <taxon>Basidiomycota</taxon>
        <taxon>Agaricomycotina</taxon>
        <taxon>Agaricomycetes</taxon>
        <taxon>Auriculariales</taxon>
        <taxon>Exidiaceae</taxon>
        <taxon>Exidia</taxon>
    </lineage>
</organism>
<dbReference type="STRING" id="1314781.A0A165NI60"/>
<dbReference type="InterPro" id="IPR025476">
    <property type="entry name" value="Helitron_helicase-like"/>
</dbReference>
<dbReference type="Pfam" id="PF14214">
    <property type="entry name" value="Helitron_like_N"/>
    <property type="match status" value="1"/>
</dbReference>
<feature type="non-terminal residue" evidence="3">
    <location>
        <position position="147"/>
    </location>
</feature>
<feature type="domain" description="Helitron helicase-like" evidence="2">
    <location>
        <begin position="1"/>
        <end position="143"/>
    </location>
</feature>
<reference evidence="3 4" key="1">
    <citation type="journal article" date="2016" name="Mol. Biol. Evol.">
        <title>Comparative Genomics of Early-Diverging Mushroom-Forming Fungi Provides Insights into the Origins of Lignocellulose Decay Capabilities.</title>
        <authorList>
            <person name="Nagy L.G."/>
            <person name="Riley R."/>
            <person name="Tritt A."/>
            <person name="Adam C."/>
            <person name="Daum C."/>
            <person name="Floudas D."/>
            <person name="Sun H."/>
            <person name="Yadav J.S."/>
            <person name="Pangilinan J."/>
            <person name="Larsson K.H."/>
            <person name="Matsuura K."/>
            <person name="Barry K."/>
            <person name="Labutti K."/>
            <person name="Kuo R."/>
            <person name="Ohm R.A."/>
            <person name="Bhattacharya S.S."/>
            <person name="Shirouzu T."/>
            <person name="Yoshinaga Y."/>
            <person name="Martin F.M."/>
            <person name="Grigoriev I.V."/>
            <person name="Hibbett D.S."/>
        </authorList>
    </citation>
    <scope>NUCLEOTIDE SEQUENCE [LARGE SCALE GENOMIC DNA]</scope>
    <source>
        <strain evidence="3 4">HHB12029</strain>
    </source>
</reference>
<dbReference type="EMBL" id="KV425898">
    <property type="protein sequence ID" value="KZW00782.1"/>
    <property type="molecule type" value="Genomic_DNA"/>
</dbReference>
<dbReference type="OrthoDB" id="3366231at2759"/>
<feature type="non-terminal residue" evidence="3">
    <location>
        <position position="1"/>
    </location>
</feature>
<dbReference type="InParanoid" id="A0A165NI60"/>
<evidence type="ECO:0000256" key="1">
    <source>
        <dbReference type="SAM" id="MobiDB-lite"/>
    </source>
</evidence>
<evidence type="ECO:0000313" key="4">
    <source>
        <dbReference type="Proteomes" id="UP000077266"/>
    </source>
</evidence>
<dbReference type="AlphaFoldDB" id="A0A165NI60"/>
<gene>
    <name evidence="3" type="ORF">EXIGLDRAFT_574508</name>
</gene>
<feature type="compositionally biased region" description="Acidic residues" evidence="1">
    <location>
        <begin position="21"/>
        <end position="34"/>
    </location>
</feature>
<accession>A0A165NI60</accession>
<evidence type="ECO:0000259" key="2">
    <source>
        <dbReference type="Pfam" id="PF14214"/>
    </source>
</evidence>
<name>A0A165NI60_EXIGL</name>
<feature type="region of interest" description="Disordered" evidence="1">
    <location>
        <begin position="15"/>
        <end position="34"/>
    </location>
</feature>
<keyword evidence="4" id="KW-1185">Reference proteome</keyword>
<evidence type="ECO:0000313" key="3">
    <source>
        <dbReference type="EMBL" id="KZW00782.1"/>
    </source>
</evidence>
<sequence length="147" mass="17010">WSSVEESRLFYLRTHQHANDTDEPEDEYVGEGDDDPSGDIRLPSSFMHSPAWTNANVADCLALRRRLGNITLFITFTFNPKWPEVVLQLRPGQTVHDRPDVVIRAFKARFAVVLKLLHTLFGSERYHIRIMEFQKRGFPHNHVAIAL</sequence>